<proteinExistence type="predicted"/>
<reference evidence="1 2" key="1">
    <citation type="journal article" date="2020" name="Harmful Algae">
        <title>Molecular and morphological characterization of a novel dihydroanatoxin-a producing Microcoleus species (cyanobacteria) from the Russian River, California, USA.</title>
        <authorList>
            <person name="Conklin K.Y."/>
            <person name="Stancheva R."/>
            <person name="Otten T.G."/>
            <person name="Fadness R."/>
            <person name="Boyer G.L."/>
            <person name="Read B."/>
            <person name="Zhang X."/>
            <person name="Sheath R.G."/>
        </authorList>
    </citation>
    <scope>NUCLEOTIDE SEQUENCE [LARGE SCALE GENOMIC DNA]</scope>
    <source>
        <strain evidence="1 2">PTRS2</strain>
    </source>
</reference>
<keyword evidence="2" id="KW-1185">Reference proteome</keyword>
<evidence type="ECO:0000313" key="2">
    <source>
        <dbReference type="Proteomes" id="UP001384579"/>
    </source>
</evidence>
<protein>
    <submittedName>
        <fullName evidence="1">Uncharacterized protein</fullName>
    </submittedName>
</protein>
<sequence>MNLIVPCAFCIVSRGRPESVRSESNHGLVPDRIYRRVQSAKWMIHINCYRKRDLK</sequence>
<gene>
    <name evidence="1" type="ORF">WMG39_09360</name>
</gene>
<organism evidence="1 2">
    <name type="scientific">Microcoleus anatoxicus PTRS2</name>
    <dbReference type="NCBI Taxonomy" id="2705321"/>
    <lineage>
        <taxon>Bacteria</taxon>
        <taxon>Bacillati</taxon>
        <taxon>Cyanobacteriota</taxon>
        <taxon>Cyanophyceae</taxon>
        <taxon>Oscillatoriophycideae</taxon>
        <taxon>Oscillatoriales</taxon>
        <taxon>Microcoleaceae</taxon>
        <taxon>Microcoleus</taxon>
        <taxon>Microcoleus anatoxicus</taxon>
    </lineage>
</organism>
<dbReference type="RefSeq" id="WP_340518402.1">
    <property type="nucleotide sequence ID" value="NZ_JBBLXS010000091.1"/>
</dbReference>
<dbReference type="EMBL" id="JBBLXS010000091">
    <property type="protein sequence ID" value="MEK0185065.1"/>
    <property type="molecule type" value="Genomic_DNA"/>
</dbReference>
<name>A0ABU8YL10_9CYAN</name>
<evidence type="ECO:0000313" key="1">
    <source>
        <dbReference type="EMBL" id="MEK0185065.1"/>
    </source>
</evidence>
<dbReference type="Proteomes" id="UP001384579">
    <property type="component" value="Unassembled WGS sequence"/>
</dbReference>
<accession>A0ABU8YL10</accession>
<comment type="caution">
    <text evidence="1">The sequence shown here is derived from an EMBL/GenBank/DDBJ whole genome shotgun (WGS) entry which is preliminary data.</text>
</comment>